<comment type="caution">
    <text evidence="8">The sequence shown here is derived from an EMBL/GenBank/DDBJ whole genome shotgun (WGS) entry which is preliminary data.</text>
</comment>
<dbReference type="OrthoDB" id="1641903at2759"/>
<evidence type="ECO:0008006" key="10">
    <source>
        <dbReference type="Google" id="ProtNLM"/>
    </source>
</evidence>
<keyword evidence="3" id="KW-0813">Transport</keyword>
<feature type="transmembrane region" description="Helical" evidence="7">
    <location>
        <begin position="436"/>
        <end position="455"/>
    </location>
</feature>
<dbReference type="PANTHER" id="PTHR42810">
    <property type="entry name" value="PURINE PERMEASE C1399.01C-RELATED"/>
    <property type="match status" value="1"/>
</dbReference>
<dbReference type="PANTHER" id="PTHR42810:SF2">
    <property type="entry name" value="PURINE PERMEASE C1399.01C-RELATED"/>
    <property type="match status" value="1"/>
</dbReference>
<dbReference type="NCBIfam" id="TIGR00801">
    <property type="entry name" value="ncs2"/>
    <property type="match status" value="1"/>
</dbReference>
<evidence type="ECO:0000256" key="2">
    <source>
        <dbReference type="ARBA" id="ARBA00008821"/>
    </source>
</evidence>
<dbReference type="InterPro" id="IPR006042">
    <property type="entry name" value="Xan_ur_permease"/>
</dbReference>
<feature type="transmembrane region" description="Helical" evidence="7">
    <location>
        <begin position="506"/>
        <end position="528"/>
    </location>
</feature>
<evidence type="ECO:0000256" key="1">
    <source>
        <dbReference type="ARBA" id="ARBA00004141"/>
    </source>
</evidence>
<dbReference type="InterPro" id="IPR006043">
    <property type="entry name" value="NCS2"/>
</dbReference>
<sequence>MVTKLDVSNRFHKLRIKFTTRHGLLGDYNYKYLFTPEIPYLNKTDKNAHHLQPFFGLNSDMPIFLGILLGLQHALSMLAGVVSPPIIIASAANLDDTQSQYLVSASLLASGILSLIQITRFHIPKTNYYIGSGLLSVLGTSFATISIVNKSFPMMYANGVCPIADDGTKLACPDGYGAILGTGAVCALLEMFLSFIPPRFLQKLFPSVVTGPVVLLIGISLIQSGFEDWLGGSGCVGTICPSSSGPKAAPWGSAQFIGLGFLVFVTIVLCEKYGAPIMKSTAVIIGLLVGCIVAAACGYFSDSQITAAPAATFLWVHTFKLSVYGPAVLPFLATYIVLMMEAIGDITATCDVSRLPVDTEEFDSRVQGGVFADGVSGVLSCLFTITPMSTFAQNNGVISMTKCANRMAGYWCCFFLLVMGIFSKFAGALLSIPKPVLGGMTTFLFTSVCASALAIISKCRFTRRDRFVLTASLVFGLGATMVPDWFDYVFTYDGDNKSLKGFYDAIILVCETGYALGGIIGVFMNLILPQEDIDYENLDILEGSSSSNLEQLELENIHKKV</sequence>
<feature type="transmembrane region" description="Helical" evidence="7">
    <location>
        <begin position="321"/>
        <end position="338"/>
    </location>
</feature>
<evidence type="ECO:0000256" key="6">
    <source>
        <dbReference type="ARBA" id="ARBA00023136"/>
    </source>
</evidence>
<feature type="transmembrane region" description="Helical" evidence="7">
    <location>
        <begin position="408"/>
        <end position="430"/>
    </location>
</feature>
<evidence type="ECO:0000313" key="8">
    <source>
        <dbReference type="EMBL" id="KAH3680327.1"/>
    </source>
</evidence>
<evidence type="ECO:0000313" key="9">
    <source>
        <dbReference type="Proteomes" id="UP000769528"/>
    </source>
</evidence>
<proteinExistence type="inferred from homology"/>
<feature type="transmembrane region" description="Helical" evidence="7">
    <location>
        <begin position="176"/>
        <end position="197"/>
    </location>
</feature>
<reference evidence="8" key="2">
    <citation type="submission" date="2021-01" db="EMBL/GenBank/DDBJ databases">
        <authorList>
            <person name="Schikora-Tamarit M.A."/>
        </authorList>
    </citation>
    <scope>NUCLEOTIDE SEQUENCE</scope>
    <source>
        <strain evidence="8">CBS6341</strain>
    </source>
</reference>
<name>A0A9P8PXI2_9ASCO</name>
<feature type="transmembrane region" description="Helical" evidence="7">
    <location>
        <begin position="99"/>
        <end position="116"/>
    </location>
</feature>
<accession>A0A9P8PXI2</accession>
<evidence type="ECO:0000256" key="3">
    <source>
        <dbReference type="ARBA" id="ARBA00022448"/>
    </source>
</evidence>
<feature type="transmembrane region" description="Helical" evidence="7">
    <location>
        <begin position="282"/>
        <end position="301"/>
    </location>
</feature>
<comment type="subcellular location">
    <subcellularLocation>
        <location evidence="1">Membrane</location>
        <topology evidence="1">Multi-pass membrane protein</topology>
    </subcellularLocation>
</comment>
<keyword evidence="4 7" id="KW-0812">Transmembrane</keyword>
<feature type="transmembrane region" description="Helical" evidence="7">
    <location>
        <begin position="128"/>
        <end position="148"/>
    </location>
</feature>
<dbReference type="Pfam" id="PF00860">
    <property type="entry name" value="Xan_ur_permease"/>
    <property type="match status" value="1"/>
</dbReference>
<organism evidence="8 9">
    <name type="scientific">Wickerhamomyces mucosus</name>
    <dbReference type="NCBI Taxonomy" id="1378264"/>
    <lineage>
        <taxon>Eukaryota</taxon>
        <taxon>Fungi</taxon>
        <taxon>Dikarya</taxon>
        <taxon>Ascomycota</taxon>
        <taxon>Saccharomycotina</taxon>
        <taxon>Saccharomycetes</taxon>
        <taxon>Phaffomycetales</taxon>
        <taxon>Wickerhamomycetaceae</taxon>
        <taxon>Wickerhamomyces</taxon>
    </lineage>
</organism>
<keyword evidence="5 7" id="KW-1133">Transmembrane helix</keyword>
<protein>
    <recommendedName>
        <fullName evidence="10">Purine permease</fullName>
    </recommendedName>
</protein>
<keyword evidence="9" id="KW-1185">Reference proteome</keyword>
<gene>
    <name evidence="8" type="ORF">WICMUC_000394</name>
</gene>
<dbReference type="GO" id="GO:0005886">
    <property type="term" value="C:plasma membrane"/>
    <property type="evidence" value="ECO:0007669"/>
    <property type="project" value="TreeGrafter"/>
</dbReference>
<evidence type="ECO:0000256" key="4">
    <source>
        <dbReference type="ARBA" id="ARBA00022692"/>
    </source>
</evidence>
<dbReference type="GO" id="GO:0042907">
    <property type="term" value="F:xanthine transmembrane transporter activity"/>
    <property type="evidence" value="ECO:0007669"/>
    <property type="project" value="TreeGrafter"/>
</dbReference>
<keyword evidence="6 7" id="KW-0472">Membrane</keyword>
<evidence type="ECO:0000256" key="5">
    <source>
        <dbReference type="ARBA" id="ARBA00022989"/>
    </source>
</evidence>
<dbReference type="Proteomes" id="UP000769528">
    <property type="component" value="Unassembled WGS sequence"/>
</dbReference>
<reference evidence="8" key="1">
    <citation type="journal article" date="2021" name="Open Biol.">
        <title>Shared evolutionary footprints suggest mitochondrial oxidative damage underlies multiple complex I losses in fungi.</title>
        <authorList>
            <person name="Schikora-Tamarit M.A."/>
            <person name="Marcet-Houben M."/>
            <person name="Nosek J."/>
            <person name="Gabaldon T."/>
        </authorList>
    </citation>
    <scope>NUCLEOTIDE SEQUENCE</scope>
    <source>
        <strain evidence="8">CBS6341</strain>
    </source>
</reference>
<feature type="transmembrane region" description="Helical" evidence="7">
    <location>
        <begin position="63"/>
        <end position="87"/>
    </location>
</feature>
<feature type="transmembrane region" description="Helical" evidence="7">
    <location>
        <begin position="204"/>
        <end position="222"/>
    </location>
</feature>
<dbReference type="EMBL" id="JAEUBF010000131">
    <property type="protein sequence ID" value="KAH3680327.1"/>
    <property type="molecule type" value="Genomic_DNA"/>
</dbReference>
<dbReference type="AlphaFoldDB" id="A0A9P8PXI2"/>
<feature type="transmembrane region" description="Helical" evidence="7">
    <location>
        <begin position="467"/>
        <end position="486"/>
    </location>
</feature>
<feature type="transmembrane region" description="Helical" evidence="7">
    <location>
        <begin position="251"/>
        <end position="270"/>
    </location>
</feature>
<evidence type="ECO:0000256" key="7">
    <source>
        <dbReference type="SAM" id="Phobius"/>
    </source>
</evidence>
<comment type="similarity">
    <text evidence="2">Belongs to the nucleobase:cation symporter-2 (NCS2) (TC 2.A.40) family.</text>
</comment>
<dbReference type="GO" id="GO:0000324">
    <property type="term" value="C:fungal-type vacuole"/>
    <property type="evidence" value="ECO:0007669"/>
    <property type="project" value="TreeGrafter"/>
</dbReference>